<organism evidence="8 9">
    <name type="scientific">Meleagris gallopavo</name>
    <name type="common">Wild turkey</name>
    <dbReference type="NCBI Taxonomy" id="9103"/>
    <lineage>
        <taxon>Eukaryota</taxon>
        <taxon>Metazoa</taxon>
        <taxon>Chordata</taxon>
        <taxon>Craniata</taxon>
        <taxon>Vertebrata</taxon>
        <taxon>Euteleostomi</taxon>
        <taxon>Archelosauria</taxon>
        <taxon>Archosauria</taxon>
        <taxon>Dinosauria</taxon>
        <taxon>Saurischia</taxon>
        <taxon>Theropoda</taxon>
        <taxon>Coelurosauria</taxon>
        <taxon>Aves</taxon>
        <taxon>Neognathae</taxon>
        <taxon>Galloanserae</taxon>
        <taxon>Galliformes</taxon>
        <taxon>Phasianidae</taxon>
        <taxon>Meleagridinae</taxon>
        <taxon>Meleagris</taxon>
    </lineage>
</organism>
<feature type="transmembrane region" description="Helical" evidence="6">
    <location>
        <begin position="57"/>
        <end position="81"/>
    </location>
</feature>
<dbReference type="GeneTree" id="ENSGT00390000016226"/>
<dbReference type="GO" id="GO:0005102">
    <property type="term" value="F:signaling receptor binding"/>
    <property type="evidence" value="ECO:0007669"/>
    <property type="project" value="InterPro"/>
</dbReference>
<accession>A0A803XKL1</accession>
<keyword evidence="6" id="KW-1133">Transmembrane helix</keyword>
<dbReference type="InParanoid" id="A0A803XKL1"/>
<dbReference type="GO" id="GO:0006954">
    <property type="term" value="P:inflammatory response"/>
    <property type="evidence" value="ECO:0007669"/>
    <property type="project" value="InterPro"/>
</dbReference>
<evidence type="ECO:0000256" key="5">
    <source>
        <dbReference type="SAM" id="MobiDB-lite"/>
    </source>
</evidence>
<keyword evidence="6" id="KW-0812">Transmembrane</keyword>
<comment type="subcellular location">
    <subcellularLocation>
        <location evidence="1">Secreted</location>
    </subcellularLocation>
</comment>
<protein>
    <recommendedName>
        <fullName evidence="10">Chemerin</fullName>
    </recommendedName>
</protein>
<keyword evidence="4" id="KW-1015">Disulfide bond</keyword>
<feature type="region of interest" description="Disordered" evidence="5">
    <location>
        <begin position="109"/>
        <end position="128"/>
    </location>
</feature>
<feature type="signal peptide" evidence="7">
    <location>
        <begin position="1"/>
        <end position="21"/>
    </location>
</feature>
<dbReference type="GO" id="GO:0050994">
    <property type="term" value="P:regulation of lipid catabolic process"/>
    <property type="evidence" value="ECO:0007669"/>
    <property type="project" value="InterPro"/>
</dbReference>
<sequence length="234" mass="25911">MGLSYSLTTLWVGLNSAWCPAVPWQDTASRSCPLPSRQLRAVGWVCTEGWEPHCGTWGYFLGLASLLGTGVPLSLLLVLLARWGWVWCHLILAHPKALQQLLRGHPNNPVMSSGEPGTALSPSPHTSHGTFPLHQVDSSGTFVQLRLNLVQTACRKQTQRRQNCRIMENRRKPACLACYKFDNSDVPKVLDKYYNCEVLWEPAHPTCRAVEEAGKASDALYLPGMFAFSKGLPA</sequence>
<keyword evidence="6" id="KW-0472">Membrane</keyword>
<dbReference type="GO" id="GO:0031012">
    <property type="term" value="C:extracellular matrix"/>
    <property type="evidence" value="ECO:0007669"/>
    <property type="project" value="TreeGrafter"/>
</dbReference>
<reference evidence="8" key="3">
    <citation type="submission" date="2025-09" db="UniProtKB">
        <authorList>
            <consortium name="Ensembl"/>
        </authorList>
    </citation>
    <scope>IDENTIFICATION</scope>
</reference>
<evidence type="ECO:0008006" key="10">
    <source>
        <dbReference type="Google" id="ProtNLM"/>
    </source>
</evidence>
<dbReference type="GO" id="GO:0050921">
    <property type="term" value="P:positive regulation of chemotaxis"/>
    <property type="evidence" value="ECO:0007669"/>
    <property type="project" value="TreeGrafter"/>
</dbReference>
<keyword evidence="2" id="KW-0964">Secreted</keyword>
<dbReference type="GO" id="GO:0005615">
    <property type="term" value="C:extracellular space"/>
    <property type="evidence" value="ECO:0007669"/>
    <property type="project" value="TreeGrafter"/>
</dbReference>
<keyword evidence="3 7" id="KW-0732">Signal</keyword>
<evidence type="ECO:0000313" key="8">
    <source>
        <dbReference type="Ensembl" id="ENSMGAP00000020057.1"/>
    </source>
</evidence>
<dbReference type="PANTHER" id="PTHR15106">
    <property type="entry name" value="RETINOIC ACID RECEPTOR RESPONDER PROTEIN 2"/>
    <property type="match status" value="1"/>
</dbReference>
<dbReference type="GO" id="GO:0045087">
    <property type="term" value="P:innate immune response"/>
    <property type="evidence" value="ECO:0007669"/>
    <property type="project" value="TreeGrafter"/>
</dbReference>
<evidence type="ECO:0000313" key="9">
    <source>
        <dbReference type="Proteomes" id="UP000001645"/>
    </source>
</evidence>
<dbReference type="AlphaFoldDB" id="A0A803XKL1"/>
<evidence type="ECO:0000256" key="4">
    <source>
        <dbReference type="ARBA" id="ARBA00023157"/>
    </source>
</evidence>
<reference evidence="8" key="2">
    <citation type="submission" date="2025-08" db="UniProtKB">
        <authorList>
            <consortium name="Ensembl"/>
        </authorList>
    </citation>
    <scope>IDENTIFICATION</scope>
</reference>
<keyword evidence="9" id="KW-1185">Reference proteome</keyword>
<evidence type="ECO:0000256" key="3">
    <source>
        <dbReference type="ARBA" id="ARBA00022729"/>
    </source>
</evidence>
<proteinExistence type="predicted"/>
<dbReference type="Ensembl" id="ENSMGAT00000023327.1">
    <property type="protein sequence ID" value="ENSMGAP00000020057.1"/>
    <property type="gene ID" value="ENSMGAG00000021020.1"/>
</dbReference>
<feature type="chain" id="PRO_5033033389" description="Chemerin" evidence="7">
    <location>
        <begin position="22"/>
        <end position="234"/>
    </location>
</feature>
<dbReference type="InterPro" id="IPR029562">
    <property type="entry name" value="Chemerin"/>
</dbReference>
<dbReference type="PANTHER" id="PTHR15106:SF2">
    <property type="entry name" value="RETINOIC ACID RECEPTOR RESPONDER PROTEIN 2"/>
    <property type="match status" value="1"/>
</dbReference>
<evidence type="ECO:0000256" key="1">
    <source>
        <dbReference type="ARBA" id="ARBA00004613"/>
    </source>
</evidence>
<dbReference type="Proteomes" id="UP000001645">
    <property type="component" value="Unplaced"/>
</dbReference>
<name>A0A803XKL1_MELGA</name>
<evidence type="ECO:0000256" key="7">
    <source>
        <dbReference type="SAM" id="SignalP"/>
    </source>
</evidence>
<evidence type="ECO:0000256" key="2">
    <source>
        <dbReference type="ARBA" id="ARBA00022525"/>
    </source>
</evidence>
<reference evidence="8" key="1">
    <citation type="journal article" date="2010" name="PLoS Biol.">
        <title>Multi-platform next-generation sequencing of the domestic turkey (Meleagris gallopavo): genome assembly and analysis.</title>
        <authorList>
            <person name="Dalloul R.A."/>
            <person name="Long J.A."/>
            <person name="Zimin A.V."/>
            <person name="Aslam L."/>
            <person name="Beal K."/>
            <person name="Blomberg L.A."/>
            <person name="Bouffard P."/>
            <person name="Burt D.W."/>
            <person name="Crasta O."/>
            <person name="Crooijmans R.P."/>
            <person name="Cooper K."/>
            <person name="Coulombe R.A."/>
            <person name="De S."/>
            <person name="Delany M.E."/>
            <person name="Dodgson J.B."/>
            <person name="Dong J.J."/>
            <person name="Evans C."/>
            <person name="Frederickson K.M."/>
            <person name="Flicek P."/>
            <person name="Florea L."/>
            <person name="Folkerts O."/>
            <person name="Groenen M.A."/>
            <person name="Harkins T.T."/>
            <person name="Herrero J."/>
            <person name="Hoffmann S."/>
            <person name="Megens H.J."/>
            <person name="Jiang A."/>
            <person name="de Jong P."/>
            <person name="Kaiser P."/>
            <person name="Kim H."/>
            <person name="Kim K.W."/>
            <person name="Kim S."/>
            <person name="Langenberger D."/>
            <person name="Lee M.K."/>
            <person name="Lee T."/>
            <person name="Mane S."/>
            <person name="Marcais G."/>
            <person name="Marz M."/>
            <person name="McElroy A.P."/>
            <person name="Modise T."/>
            <person name="Nefedov M."/>
            <person name="Notredame C."/>
            <person name="Paton I.R."/>
            <person name="Payne W.S."/>
            <person name="Pertea G."/>
            <person name="Prickett D."/>
            <person name="Puiu D."/>
            <person name="Qioa D."/>
            <person name="Raineri E."/>
            <person name="Ruffier M."/>
            <person name="Salzberg S.L."/>
            <person name="Schatz M.C."/>
            <person name="Scheuring C."/>
            <person name="Schmidt C.J."/>
            <person name="Schroeder S."/>
            <person name="Searle S.M."/>
            <person name="Smith E.J."/>
            <person name="Smith J."/>
            <person name="Sonstegard T.S."/>
            <person name="Stadler P.F."/>
            <person name="Tafer H."/>
            <person name="Tu Z.J."/>
            <person name="Van Tassell C.P."/>
            <person name="Vilella A.J."/>
            <person name="Williams K.P."/>
            <person name="Yorke J.A."/>
            <person name="Zhang L."/>
            <person name="Zhang H.B."/>
            <person name="Zhang X."/>
            <person name="Zhang Y."/>
            <person name="Reed K.M."/>
        </authorList>
    </citation>
    <scope>NUCLEOTIDE SEQUENCE [LARGE SCALE GENOMIC DNA]</scope>
</reference>
<evidence type="ECO:0000256" key="6">
    <source>
        <dbReference type="SAM" id="Phobius"/>
    </source>
</evidence>